<evidence type="ECO:0000259" key="10">
    <source>
        <dbReference type="Pfam" id="PF16177"/>
    </source>
</evidence>
<keyword evidence="6" id="KW-0007">Acetylation</keyword>
<name>A0ABW9ZEM3_9FLAO</name>
<evidence type="ECO:0000256" key="7">
    <source>
        <dbReference type="NCBIfam" id="TIGR02188"/>
    </source>
</evidence>
<keyword evidence="3 11" id="KW-0436">Ligase</keyword>
<dbReference type="PANTHER" id="PTHR24095:SF14">
    <property type="entry name" value="ACETYL-COENZYME A SYNTHETASE 1"/>
    <property type="match status" value="1"/>
</dbReference>
<feature type="domain" description="AMP-binding enzyme C-terminal" evidence="9">
    <location>
        <begin position="519"/>
        <end position="598"/>
    </location>
</feature>
<proteinExistence type="inferred from homology"/>
<dbReference type="Gene3D" id="3.30.300.30">
    <property type="match status" value="1"/>
</dbReference>
<comment type="caution">
    <text evidence="11">The sequence shown here is derived from an EMBL/GenBank/DDBJ whole genome shotgun (WGS) entry which is preliminary data.</text>
</comment>
<keyword evidence="5" id="KW-0067">ATP-binding</keyword>
<sequence>MSYYHINNLEQYFKHYKKSIREPRKFWEKIADENFTWYQKWDKVVEYNMQEADIKWFLNAKVNITKNCIDRHLTKRGEKTAIIFEPNNPDEDAQHITYNDLYERVCKMANVLRGQGIQKGDRVCIYLPMIPELAVAVLACARIGAIHSVVFAGFSASALTTRINDSGCKMVITSDGGFRGNKTIELKGIVDEALTKCETVEKVLVVKRTHGKIDMKEGRDLWLDKLLEEAVSNNVAEIMDAEDPLFILYTSGSTGKPKGMLHTTAGYMVYSAYTFKNIFAYEENDVFWCTADIGWITGHSYILYGPLLNGATTVIFEGIPTYPDFGRFWEVIAKHKITQFYTAPTAIRSLAKENTEWVEKHNLSTLKVIGSVGEPINEEAWHWFNNHVGKKTSPLVDTWWQTETGGILISPIPFVTPTKPTYATLPLPGVQAVLMDEKRNEIEDNQVVGSLCIKFPWPGIARTIWGDHQRFKETYFTAFPGKYFSGDGALRDEVGYYRITGRVDDVVIVSGHNLGTAPIEDAINEHPAVAESAIVGFPHDVKGNALYGFITLKESGAGRDRENLKNEINQHIAGHIGPIAKLDKIQFVSGLPKTRSGKIMRRILRKIAEGDFSNFGDTTTLLNPEIVDEIKDARV</sequence>
<dbReference type="InterPro" id="IPR045851">
    <property type="entry name" value="AMP-bd_C_sf"/>
</dbReference>
<evidence type="ECO:0000259" key="9">
    <source>
        <dbReference type="Pfam" id="PF13193"/>
    </source>
</evidence>
<evidence type="ECO:0000256" key="4">
    <source>
        <dbReference type="ARBA" id="ARBA00022741"/>
    </source>
</evidence>
<evidence type="ECO:0000256" key="2">
    <source>
        <dbReference type="ARBA" id="ARBA00013275"/>
    </source>
</evidence>
<evidence type="ECO:0000256" key="3">
    <source>
        <dbReference type="ARBA" id="ARBA00022598"/>
    </source>
</evidence>
<dbReference type="Proteomes" id="UP000798602">
    <property type="component" value="Unassembled WGS sequence"/>
</dbReference>
<dbReference type="GO" id="GO:0003987">
    <property type="term" value="F:acetate-CoA ligase activity"/>
    <property type="evidence" value="ECO:0007669"/>
    <property type="project" value="UniProtKB-EC"/>
</dbReference>
<feature type="domain" description="AMP-dependent synthetase/ligase" evidence="8">
    <location>
        <begin position="70"/>
        <end position="462"/>
    </location>
</feature>
<accession>A0ABW9ZEM3</accession>
<dbReference type="InterPro" id="IPR020845">
    <property type="entry name" value="AMP-binding_CS"/>
</dbReference>
<gene>
    <name evidence="11" type="primary">acs</name>
    <name evidence="11" type="ORF">GV828_10920</name>
</gene>
<dbReference type="InterPro" id="IPR000873">
    <property type="entry name" value="AMP-dep_synth/lig_dom"/>
</dbReference>
<dbReference type="Pfam" id="PF16177">
    <property type="entry name" value="ACAS_N"/>
    <property type="match status" value="1"/>
</dbReference>
<dbReference type="PANTHER" id="PTHR24095">
    <property type="entry name" value="ACETYL-COENZYME A SYNTHETASE"/>
    <property type="match status" value="1"/>
</dbReference>
<evidence type="ECO:0000256" key="1">
    <source>
        <dbReference type="ARBA" id="ARBA00006432"/>
    </source>
</evidence>
<feature type="domain" description="Acetyl-coenzyme A synthetase N-terminal" evidence="10">
    <location>
        <begin position="12"/>
        <end position="68"/>
    </location>
</feature>
<evidence type="ECO:0000259" key="8">
    <source>
        <dbReference type="Pfam" id="PF00501"/>
    </source>
</evidence>
<dbReference type="Gene3D" id="3.40.50.12780">
    <property type="entry name" value="N-terminal domain of ligase-like"/>
    <property type="match status" value="1"/>
</dbReference>
<evidence type="ECO:0000313" key="12">
    <source>
        <dbReference type="Proteomes" id="UP000798602"/>
    </source>
</evidence>
<dbReference type="InterPro" id="IPR032387">
    <property type="entry name" value="ACAS_N"/>
</dbReference>
<comment type="similarity">
    <text evidence="1">Belongs to the ATP-dependent AMP-binding enzyme family.</text>
</comment>
<keyword evidence="4" id="KW-0547">Nucleotide-binding</keyword>
<dbReference type="SUPFAM" id="SSF56801">
    <property type="entry name" value="Acetyl-CoA synthetase-like"/>
    <property type="match status" value="1"/>
</dbReference>
<dbReference type="RefSeq" id="WP_166537530.1">
    <property type="nucleotide sequence ID" value="NZ_JAABLM010000013.1"/>
</dbReference>
<dbReference type="CDD" id="cd05966">
    <property type="entry name" value="ACS"/>
    <property type="match status" value="1"/>
</dbReference>
<protein>
    <recommendedName>
        <fullName evidence="2 7">Acetate--CoA ligase</fullName>
        <ecNumber evidence="2 7">6.2.1.1</ecNumber>
    </recommendedName>
</protein>
<reference evidence="12" key="1">
    <citation type="submission" date="2020-01" db="EMBL/GenBank/DDBJ databases">
        <title>Sphingomonas sp. strain CSW-10.</title>
        <authorList>
            <person name="Chen W.-M."/>
        </authorList>
    </citation>
    <scope>NUCLEOTIDE SEQUENCE [LARGE SCALE GENOMIC DNA]</scope>
    <source>
        <strain evidence="12">NST-5</strain>
    </source>
</reference>
<keyword evidence="12" id="KW-1185">Reference proteome</keyword>
<dbReference type="InterPro" id="IPR042099">
    <property type="entry name" value="ANL_N_sf"/>
</dbReference>
<dbReference type="EC" id="6.2.1.1" evidence="2 7"/>
<evidence type="ECO:0000256" key="5">
    <source>
        <dbReference type="ARBA" id="ARBA00022840"/>
    </source>
</evidence>
<evidence type="ECO:0000256" key="6">
    <source>
        <dbReference type="ARBA" id="ARBA00022990"/>
    </source>
</evidence>
<dbReference type="NCBIfam" id="NF001208">
    <property type="entry name" value="PRK00174.1"/>
    <property type="match status" value="1"/>
</dbReference>
<dbReference type="InterPro" id="IPR011904">
    <property type="entry name" value="Ac_CoA_lig"/>
</dbReference>
<dbReference type="Pfam" id="PF00501">
    <property type="entry name" value="AMP-binding"/>
    <property type="match status" value="1"/>
</dbReference>
<dbReference type="EMBL" id="JAABLM010000013">
    <property type="protein sequence ID" value="NBL65712.1"/>
    <property type="molecule type" value="Genomic_DNA"/>
</dbReference>
<dbReference type="InterPro" id="IPR025110">
    <property type="entry name" value="AMP-bd_C"/>
</dbReference>
<dbReference type="PROSITE" id="PS00455">
    <property type="entry name" value="AMP_BINDING"/>
    <property type="match status" value="1"/>
</dbReference>
<organism evidence="11 12">
    <name type="scientific">Flavobacterium ichthyis</name>
    <dbReference type="NCBI Taxonomy" id="2698827"/>
    <lineage>
        <taxon>Bacteria</taxon>
        <taxon>Pseudomonadati</taxon>
        <taxon>Bacteroidota</taxon>
        <taxon>Flavobacteriia</taxon>
        <taxon>Flavobacteriales</taxon>
        <taxon>Flavobacteriaceae</taxon>
        <taxon>Flavobacterium</taxon>
    </lineage>
</organism>
<dbReference type="NCBIfam" id="TIGR02188">
    <property type="entry name" value="Ac_CoA_lig_AcsA"/>
    <property type="match status" value="1"/>
</dbReference>
<dbReference type="Pfam" id="PF13193">
    <property type="entry name" value="AMP-binding_C"/>
    <property type="match status" value="1"/>
</dbReference>
<evidence type="ECO:0000313" key="11">
    <source>
        <dbReference type="EMBL" id="NBL65712.1"/>
    </source>
</evidence>